<proteinExistence type="inferred from homology"/>
<feature type="transmembrane region" description="Helical" evidence="3">
    <location>
        <begin position="113"/>
        <end position="131"/>
    </location>
</feature>
<accession>A0ABD6A5B9</accession>
<dbReference type="InterPro" id="IPR000462">
    <property type="entry name" value="CDP-OH_P_trans"/>
</dbReference>
<gene>
    <name evidence="4" type="ORF">ACFQPE_03245</name>
</gene>
<dbReference type="EMBL" id="JBHTBF010000001">
    <property type="protein sequence ID" value="MFC7315811.1"/>
    <property type="molecule type" value="Genomic_DNA"/>
</dbReference>
<dbReference type="InterPro" id="IPR043130">
    <property type="entry name" value="CDP-OH_PTrfase_TM_dom"/>
</dbReference>
<keyword evidence="1 2" id="KW-0808">Transferase</keyword>
<dbReference type="Proteomes" id="UP001596547">
    <property type="component" value="Unassembled WGS sequence"/>
</dbReference>
<dbReference type="GeneID" id="79314787"/>
<dbReference type="Gene3D" id="1.20.120.1760">
    <property type="match status" value="1"/>
</dbReference>
<dbReference type="InterPro" id="IPR048254">
    <property type="entry name" value="CDP_ALCOHOL_P_TRANSF_CS"/>
</dbReference>
<name>A0ABD6A5B9_9EURY</name>
<evidence type="ECO:0000313" key="4">
    <source>
        <dbReference type="EMBL" id="MFC7315811.1"/>
    </source>
</evidence>
<dbReference type="RefSeq" id="WP_276305212.1">
    <property type="nucleotide sequence ID" value="NZ_CP119992.1"/>
</dbReference>
<dbReference type="AlphaFoldDB" id="A0ABD6A5B9"/>
<keyword evidence="3" id="KW-0472">Membrane</keyword>
<comment type="similarity">
    <text evidence="2">Belongs to the CDP-alcohol phosphatidyltransferase class-I family.</text>
</comment>
<feature type="transmembrane region" description="Helical" evidence="3">
    <location>
        <begin position="30"/>
        <end position="49"/>
    </location>
</feature>
<dbReference type="Pfam" id="PF01066">
    <property type="entry name" value="CDP-OH_P_transf"/>
    <property type="match status" value="1"/>
</dbReference>
<feature type="transmembrane region" description="Helical" evidence="3">
    <location>
        <begin position="54"/>
        <end position="71"/>
    </location>
</feature>
<keyword evidence="3" id="KW-0812">Transmembrane</keyword>
<evidence type="ECO:0000313" key="5">
    <source>
        <dbReference type="Proteomes" id="UP001596547"/>
    </source>
</evidence>
<sequence length="202" mass="21001">MTLDQLRPVANRALDPFVNVSERLGLTPNAVSVVAMGLAVAAGAAFAFAGDAPLLYLLGAVLVFLNGWLDLLDGALARRLGTASPAGDLLDHVLDRYADIVMLVGLAAGVRQWAIGLAAVTGVLMTSYLGTQAQAVGLDRVYGGLVGRADRLALIGLVGALAAFVTGALSGLTVVGWLLVFFAVVGHITALQRFYRSMRALR</sequence>
<dbReference type="PROSITE" id="PS00379">
    <property type="entry name" value="CDP_ALCOHOL_P_TRANSF"/>
    <property type="match status" value="1"/>
</dbReference>
<keyword evidence="3" id="KW-1133">Transmembrane helix</keyword>
<evidence type="ECO:0000256" key="3">
    <source>
        <dbReference type="SAM" id="Phobius"/>
    </source>
</evidence>
<evidence type="ECO:0000256" key="1">
    <source>
        <dbReference type="ARBA" id="ARBA00022679"/>
    </source>
</evidence>
<protein>
    <submittedName>
        <fullName evidence="4">CDP-alcohol phosphatidyltransferase family protein</fullName>
    </submittedName>
</protein>
<organism evidence="4 5">
    <name type="scientific">Halomarina halobia</name>
    <dbReference type="NCBI Taxonomy" id="3033386"/>
    <lineage>
        <taxon>Archaea</taxon>
        <taxon>Methanobacteriati</taxon>
        <taxon>Methanobacteriota</taxon>
        <taxon>Stenosarchaea group</taxon>
        <taxon>Halobacteria</taxon>
        <taxon>Halobacteriales</taxon>
        <taxon>Natronomonadaceae</taxon>
        <taxon>Halomarina</taxon>
    </lineage>
</organism>
<keyword evidence="5" id="KW-1185">Reference proteome</keyword>
<dbReference type="GO" id="GO:0016740">
    <property type="term" value="F:transferase activity"/>
    <property type="evidence" value="ECO:0007669"/>
    <property type="project" value="UniProtKB-KW"/>
</dbReference>
<reference evidence="4 5" key="1">
    <citation type="journal article" date="2019" name="Int. J. Syst. Evol. Microbiol.">
        <title>The Global Catalogue of Microorganisms (GCM) 10K type strain sequencing project: providing services to taxonomists for standard genome sequencing and annotation.</title>
        <authorList>
            <consortium name="The Broad Institute Genomics Platform"/>
            <consortium name="The Broad Institute Genome Sequencing Center for Infectious Disease"/>
            <person name="Wu L."/>
            <person name="Ma J."/>
        </authorList>
    </citation>
    <scope>NUCLEOTIDE SEQUENCE [LARGE SCALE GENOMIC DNA]</scope>
    <source>
        <strain evidence="4 5">PSR21</strain>
    </source>
</reference>
<comment type="caution">
    <text evidence="4">The sequence shown here is derived from an EMBL/GenBank/DDBJ whole genome shotgun (WGS) entry which is preliminary data.</text>
</comment>
<feature type="transmembrane region" description="Helical" evidence="3">
    <location>
        <begin position="152"/>
        <end position="169"/>
    </location>
</feature>
<evidence type="ECO:0000256" key="2">
    <source>
        <dbReference type="RuleBase" id="RU003750"/>
    </source>
</evidence>
<feature type="transmembrane region" description="Helical" evidence="3">
    <location>
        <begin position="175"/>
        <end position="195"/>
    </location>
</feature>